<evidence type="ECO:0000256" key="3">
    <source>
        <dbReference type="SAM" id="Phobius"/>
    </source>
</evidence>
<dbReference type="Gene3D" id="2.60.200.20">
    <property type="match status" value="1"/>
</dbReference>
<gene>
    <name evidence="5" type="ORF">ACFP0N_01320</name>
</gene>
<dbReference type="Proteomes" id="UP001596067">
    <property type="component" value="Unassembled WGS sequence"/>
</dbReference>
<dbReference type="InterPro" id="IPR000253">
    <property type="entry name" value="FHA_dom"/>
</dbReference>
<evidence type="ECO:0000256" key="2">
    <source>
        <dbReference type="SAM" id="MobiDB-lite"/>
    </source>
</evidence>
<organism evidence="5 6">
    <name type="scientific">Kitasatospora aburaviensis</name>
    <dbReference type="NCBI Taxonomy" id="67265"/>
    <lineage>
        <taxon>Bacteria</taxon>
        <taxon>Bacillati</taxon>
        <taxon>Actinomycetota</taxon>
        <taxon>Actinomycetes</taxon>
        <taxon>Kitasatosporales</taxon>
        <taxon>Streptomycetaceae</taxon>
        <taxon>Kitasatospora</taxon>
    </lineage>
</organism>
<dbReference type="PANTHER" id="PTHR23308">
    <property type="entry name" value="NUCLEAR INHIBITOR OF PROTEIN PHOSPHATASE-1"/>
    <property type="match status" value="1"/>
</dbReference>
<keyword evidence="3" id="KW-0472">Membrane</keyword>
<dbReference type="SMART" id="SM00240">
    <property type="entry name" value="FHA"/>
    <property type="match status" value="1"/>
</dbReference>
<feature type="transmembrane region" description="Helical" evidence="3">
    <location>
        <begin position="263"/>
        <end position="283"/>
    </location>
</feature>
<dbReference type="CDD" id="cd00060">
    <property type="entry name" value="FHA"/>
    <property type="match status" value="1"/>
</dbReference>
<name>A0ABW1EP91_9ACTN</name>
<protein>
    <submittedName>
        <fullName evidence="5">FHA domain-containing protein</fullName>
    </submittedName>
</protein>
<dbReference type="Pfam" id="PF00498">
    <property type="entry name" value="FHA"/>
    <property type="match status" value="1"/>
</dbReference>
<evidence type="ECO:0000313" key="5">
    <source>
        <dbReference type="EMBL" id="MFC5883619.1"/>
    </source>
</evidence>
<dbReference type="RefSeq" id="WP_313766412.1">
    <property type="nucleotide sequence ID" value="NZ_BAAAVH010000072.1"/>
</dbReference>
<keyword evidence="6" id="KW-1185">Reference proteome</keyword>
<accession>A0ABW1EP91</accession>
<sequence>MSPPSQELDLPRLVVDSPDRLKGQVFVLADEPMLVGRNSECQIHVGDPGVSRRHAVVWHTGGHTTVEDLSSTNGTKLNGHPVLGQEEVHAGDVLDFGPFEVHYEEPRDADVTVPGIDAPGPTATFRTVQPPAPAPGPGQQPPPPHREQSATPPQGRPAAPRPAQSATPRHAQSATPGQGRPAPPTPPGPAAASPAGHPTPPYPGGPPGQPWQPPPPEAGRFDVGHQEAGNLSNVAGNQYNFTQARRDNFFREIAATRTKARHLIITGFLMFLVGGGVYFWALIRFISATSDAVGSESTDYSVPDLLGPKVGGVPAGAIGFAVAAIGTVLMVIGIVLHIVTTSRRRRFEEEESRRSYFPPPAH</sequence>
<reference evidence="6" key="1">
    <citation type="journal article" date="2019" name="Int. J. Syst. Evol. Microbiol.">
        <title>The Global Catalogue of Microorganisms (GCM) 10K type strain sequencing project: providing services to taxonomists for standard genome sequencing and annotation.</title>
        <authorList>
            <consortium name="The Broad Institute Genomics Platform"/>
            <consortium name="The Broad Institute Genome Sequencing Center for Infectious Disease"/>
            <person name="Wu L."/>
            <person name="Ma J."/>
        </authorList>
    </citation>
    <scope>NUCLEOTIDE SEQUENCE [LARGE SCALE GENOMIC DNA]</scope>
    <source>
        <strain evidence="6">CGMCC 4.1469</strain>
    </source>
</reference>
<feature type="compositionally biased region" description="Pro residues" evidence="2">
    <location>
        <begin position="130"/>
        <end position="143"/>
    </location>
</feature>
<evidence type="ECO:0000313" key="6">
    <source>
        <dbReference type="Proteomes" id="UP001596067"/>
    </source>
</evidence>
<proteinExistence type="predicted"/>
<dbReference type="EMBL" id="JBHSOD010000001">
    <property type="protein sequence ID" value="MFC5883619.1"/>
    <property type="molecule type" value="Genomic_DNA"/>
</dbReference>
<keyword evidence="1" id="KW-0597">Phosphoprotein</keyword>
<evidence type="ECO:0000259" key="4">
    <source>
        <dbReference type="PROSITE" id="PS50006"/>
    </source>
</evidence>
<feature type="compositionally biased region" description="Low complexity" evidence="2">
    <location>
        <begin position="150"/>
        <end position="180"/>
    </location>
</feature>
<dbReference type="SUPFAM" id="SSF49879">
    <property type="entry name" value="SMAD/FHA domain"/>
    <property type="match status" value="1"/>
</dbReference>
<keyword evidence="3" id="KW-0812">Transmembrane</keyword>
<feature type="transmembrane region" description="Helical" evidence="3">
    <location>
        <begin position="315"/>
        <end position="339"/>
    </location>
</feature>
<comment type="caution">
    <text evidence="5">The sequence shown here is derived from an EMBL/GenBank/DDBJ whole genome shotgun (WGS) entry which is preliminary data.</text>
</comment>
<feature type="domain" description="FHA" evidence="4">
    <location>
        <begin position="33"/>
        <end position="82"/>
    </location>
</feature>
<feature type="region of interest" description="Disordered" evidence="2">
    <location>
        <begin position="107"/>
        <end position="224"/>
    </location>
</feature>
<dbReference type="InterPro" id="IPR050923">
    <property type="entry name" value="Cell_Proc_Reg/RNA_Proc"/>
</dbReference>
<dbReference type="PROSITE" id="PS50006">
    <property type="entry name" value="FHA_DOMAIN"/>
    <property type="match status" value="1"/>
</dbReference>
<feature type="compositionally biased region" description="Pro residues" evidence="2">
    <location>
        <begin position="197"/>
        <end position="217"/>
    </location>
</feature>
<evidence type="ECO:0000256" key="1">
    <source>
        <dbReference type="ARBA" id="ARBA00022553"/>
    </source>
</evidence>
<keyword evidence="3" id="KW-1133">Transmembrane helix</keyword>
<dbReference type="InterPro" id="IPR008984">
    <property type="entry name" value="SMAD_FHA_dom_sf"/>
</dbReference>